<dbReference type="AlphaFoldDB" id="A0A9Q1QUH6"/>
<sequence length="327" mass="36636">MSAFIEDEDERPSMKEKSLFGAPITVVVASQTQINLTRRIMAIPAIMKMKFSALCPTTAFVCAAGTPLAPKVTIDEFVAQARIQPVLIVFLWLQSYICSLSGNKIYCGTIVFCALCCFSSGPPLRNRVLLEGIIICLECPEIVYTRSIIHPLFWFNLLLVVRPKVQVGCDVRTRCQANVIQRSMTDGFLFTIFCIGQAYYFFVPNSCTIRFGLHDVCNTSRLMLYNLNISFGLHVLVSGTKRIRLFPRLYYRPILGINSLIFCLLLCDINYSWLCVLPVLVNCSHILLSNVAVLSLLMGGVCTDSKNLFFRSRGKLSETSLPHCVLV</sequence>
<reference evidence="2" key="1">
    <citation type="submission" date="2022-04" db="EMBL/GenBank/DDBJ databases">
        <title>Carnegiea gigantea Genome sequencing and assembly v2.</title>
        <authorList>
            <person name="Copetti D."/>
            <person name="Sanderson M.J."/>
            <person name="Burquez A."/>
            <person name="Wojciechowski M.F."/>
        </authorList>
    </citation>
    <scope>NUCLEOTIDE SEQUENCE</scope>
    <source>
        <strain evidence="2">SGP5-SGP5p</strain>
        <tissue evidence="2">Aerial part</tissue>
    </source>
</reference>
<accession>A0A9Q1QUH6</accession>
<keyword evidence="1" id="KW-0812">Transmembrane</keyword>
<feature type="transmembrane region" description="Helical" evidence="1">
    <location>
        <begin position="249"/>
        <end position="273"/>
    </location>
</feature>
<feature type="transmembrane region" description="Helical" evidence="1">
    <location>
        <begin position="183"/>
        <end position="202"/>
    </location>
</feature>
<protein>
    <submittedName>
        <fullName evidence="2">Uncharacterized protein</fullName>
    </submittedName>
</protein>
<gene>
    <name evidence="2" type="ORF">Cgig2_005066</name>
</gene>
<name>A0A9Q1QUH6_9CARY</name>
<keyword evidence="1" id="KW-0472">Membrane</keyword>
<organism evidence="2 3">
    <name type="scientific">Carnegiea gigantea</name>
    <dbReference type="NCBI Taxonomy" id="171969"/>
    <lineage>
        <taxon>Eukaryota</taxon>
        <taxon>Viridiplantae</taxon>
        <taxon>Streptophyta</taxon>
        <taxon>Embryophyta</taxon>
        <taxon>Tracheophyta</taxon>
        <taxon>Spermatophyta</taxon>
        <taxon>Magnoliopsida</taxon>
        <taxon>eudicotyledons</taxon>
        <taxon>Gunneridae</taxon>
        <taxon>Pentapetalae</taxon>
        <taxon>Caryophyllales</taxon>
        <taxon>Cactineae</taxon>
        <taxon>Cactaceae</taxon>
        <taxon>Cactoideae</taxon>
        <taxon>Echinocereeae</taxon>
        <taxon>Carnegiea</taxon>
    </lineage>
</organism>
<evidence type="ECO:0000313" key="3">
    <source>
        <dbReference type="Proteomes" id="UP001153076"/>
    </source>
</evidence>
<dbReference type="EMBL" id="JAKOGI010000003">
    <property type="protein sequence ID" value="KAJ8452730.1"/>
    <property type="molecule type" value="Genomic_DNA"/>
</dbReference>
<proteinExistence type="predicted"/>
<evidence type="ECO:0000256" key="1">
    <source>
        <dbReference type="SAM" id="Phobius"/>
    </source>
</evidence>
<keyword evidence="1" id="KW-1133">Transmembrane helix</keyword>
<dbReference type="Proteomes" id="UP001153076">
    <property type="component" value="Unassembled WGS sequence"/>
</dbReference>
<comment type="caution">
    <text evidence="2">The sequence shown here is derived from an EMBL/GenBank/DDBJ whole genome shotgun (WGS) entry which is preliminary data.</text>
</comment>
<feature type="transmembrane region" description="Helical" evidence="1">
    <location>
        <begin position="222"/>
        <end position="237"/>
    </location>
</feature>
<evidence type="ECO:0000313" key="2">
    <source>
        <dbReference type="EMBL" id="KAJ8452730.1"/>
    </source>
</evidence>
<feature type="transmembrane region" description="Helical" evidence="1">
    <location>
        <begin position="279"/>
        <end position="303"/>
    </location>
</feature>
<keyword evidence="3" id="KW-1185">Reference proteome</keyword>